<dbReference type="InterPro" id="IPR002575">
    <property type="entry name" value="Aminoglycoside_PTrfase"/>
</dbReference>
<evidence type="ECO:0000313" key="4">
    <source>
        <dbReference type="Proteomes" id="UP001597042"/>
    </source>
</evidence>
<dbReference type="GO" id="GO:0016740">
    <property type="term" value="F:transferase activity"/>
    <property type="evidence" value="ECO:0007669"/>
    <property type="project" value="UniProtKB-KW"/>
</dbReference>
<dbReference type="Gene3D" id="3.30.200.20">
    <property type="entry name" value="Phosphorylase Kinase, domain 1"/>
    <property type="match status" value="1"/>
</dbReference>
<organism evidence="3 4">
    <name type="scientific">Microbacterium koreense</name>
    <dbReference type="NCBI Taxonomy" id="323761"/>
    <lineage>
        <taxon>Bacteria</taxon>
        <taxon>Bacillati</taxon>
        <taxon>Actinomycetota</taxon>
        <taxon>Actinomycetes</taxon>
        <taxon>Micrococcales</taxon>
        <taxon>Microbacteriaceae</taxon>
        <taxon>Microbacterium</taxon>
    </lineage>
</organism>
<sequence>MPNKPAAQVRIDAQLVRRLLSGIPGTDELPLVHADDGWDCSMWRLGHGLAVRLPRRPEAVPLLAHEAQALAEVGGMIEATGIRVPTPIHSGAPAAGFPWPWMIVRWIDGCRGLDIARTERTLWAGSLAQALRALHRPARSGYPVNPVRGGPLTDRAEVVARRFSRARDADAVDPATLDVAEHAWREALSSPAWRGAAVWIHGDLHPGNVIAQGGSLRGIIDFGDATAGDPAYDLAIAWLAFDAAGRAAFTEAMPHVDRDTWLRSRGWAAAIAVLLLDNSDDAPAYARLAHEALAEIATPETRRLQTRSAAHSAESPVEDGDPR</sequence>
<dbReference type="InterPro" id="IPR051678">
    <property type="entry name" value="AGP_Transferase"/>
</dbReference>
<evidence type="ECO:0000313" key="3">
    <source>
        <dbReference type="EMBL" id="MFD0781286.1"/>
    </source>
</evidence>
<evidence type="ECO:0000259" key="2">
    <source>
        <dbReference type="Pfam" id="PF01636"/>
    </source>
</evidence>
<keyword evidence="4" id="KW-1185">Reference proteome</keyword>
<dbReference type="EMBL" id="JBHTIM010000001">
    <property type="protein sequence ID" value="MFD0781286.1"/>
    <property type="molecule type" value="Genomic_DNA"/>
</dbReference>
<dbReference type="Gene3D" id="3.90.1200.10">
    <property type="match status" value="1"/>
</dbReference>
<feature type="domain" description="Aminoglycoside phosphotransferase" evidence="2">
    <location>
        <begin position="36"/>
        <end position="267"/>
    </location>
</feature>
<dbReference type="EC" id="2.7.-.-" evidence="3"/>
<gene>
    <name evidence="3" type="ORF">ACFQZV_08235</name>
</gene>
<dbReference type="PANTHER" id="PTHR21310:SF42">
    <property type="entry name" value="BIFUNCTIONAL AAC_APH"/>
    <property type="match status" value="1"/>
</dbReference>
<evidence type="ECO:0000256" key="1">
    <source>
        <dbReference type="SAM" id="MobiDB-lite"/>
    </source>
</evidence>
<dbReference type="Proteomes" id="UP001597042">
    <property type="component" value="Unassembled WGS sequence"/>
</dbReference>
<dbReference type="PANTHER" id="PTHR21310">
    <property type="entry name" value="AMINOGLYCOSIDE PHOSPHOTRANSFERASE-RELATED-RELATED"/>
    <property type="match status" value="1"/>
</dbReference>
<dbReference type="SUPFAM" id="SSF56112">
    <property type="entry name" value="Protein kinase-like (PK-like)"/>
    <property type="match status" value="1"/>
</dbReference>
<dbReference type="Pfam" id="PF01636">
    <property type="entry name" value="APH"/>
    <property type="match status" value="1"/>
</dbReference>
<reference evidence="4" key="1">
    <citation type="journal article" date="2019" name="Int. J. Syst. Evol. Microbiol.">
        <title>The Global Catalogue of Microorganisms (GCM) 10K type strain sequencing project: providing services to taxonomists for standard genome sequencing and annotation.</title>
        <authorList>
            <consortium name="The Broad Institute Genomics Platform"/>
            <consortium name="The Broad Institute Genome Sequencing Center for Infectious Disease"/>
            <person name="Wu L."/>
            <person name="Ma J."/>
        </authorList>
    </citation>
    <scope>NUCLEOTIDE SEQUENCE [LARGE SCALE GENOMIC DNA]</scope>
    <source>
        <strain evidence="4">CCUG 50754</strain>
    </source>
</reference>
<keyword evidence="3" id="KW-0808">Transferase</keyword>
<dbReference type="CDD" id="cd05155">
    <property type="entry name" value="APH_ChoK_like_1"/>
    <property type="match status" value="1"/>
</dbReference>
<dbReference type="InterPro" id="IPR011009">
    <property type="entry name" value="Kinase-like_dom_sf"/>
</dbReference>
<feature type="region of interest" description="Disordered" evidence="1">
    <location>
        <begin position="299"/>
        <end position="323"/>
    </location>
</feature>
<accession>A0ABW2ZRV3</accession>
<comment type="caution">
    <text evidence="3">The sequence shown here is derived from an EMBL/GenBank/DDBJ whole genome shotgun (WGS) entry which is preliminary data.</text>
</comment>
<protein>
    <submittedName>
        <fullName evidence="3">Aminoglycoside phosphotransferase family protein</fullName>
        <ecNumber evidence="3">2.7.-.-</ecNumber>
    </submittedName>
</protein>
<name>A0ABW2ZRV3_9MICO</name>
<dbReference type="RefSeq" id="WP_378749878.1">
    <property type="nucleotide sequence ID" value="NZ_JBHSSV010000002.1"/>
</dbReference>
<proteinExistence type="predicted"/>